<evidence type="ECO:0000256" key="1">
    <source>
        <dbReference type="ARBA" id="ARBA00004651"/>
    </source>
</evidence>
<proteinExistence type="inferred from homology"/>
<keyword evidence="9 12" id="KW-0472">Membrane</keyword>
<accession>A0A9P4IWE4</accession>
<comment type="caution">
    <text evidence="15">The sequence shown here is derived from an EMBL/GenBank/DDBJ whole genome shotgun (WGS) entry which is preliminary data.</text>
</comment>
<evidence type="ECO:0000256" key="5">
    <source>
        <dbReference type="ARBA" id="ARBA00022692"/>
    </source>
</evidence>
<name>A0A9P4IWE4_9PEZI</name>
<dbReference type="InterPro" id="IPR050173">
    <property type="entry name" value="ABC_transporter_C-like"/>
</dbReference>
<keyword evidence="5 12" id="KW-0812">Transmembrane</keyword>
<comment type="subcellular location">
    <subcellularLocation>
        <location evidence="1">Cell membrane</location>
        <topology evidence="1">Multi-pass membrane protein</topology>
    </subcellularLocation>
</comment>
<feature type="transmembrane region" description="Helical" evidence="12">
    <location>
        <begin position="338"/>
        <end position="357"/>
    </location>
</feature>
<dbReference type="Proteomes" id="UP000799439">
    <property type="component" value="Unassembled WGS sequence"/>
</dbReference>
<keyword evidence="10" id="KW-0325">Glycoprotein</keyword>
<dbReference type="GO" id="GO:0005886">
    <property type="term" value="C:plasma membrane"/>
    <property type="evidence" value="ECO:0007669"/>
    <property type="project" value="UniProtKB-SubCell"/>
</dbReference>
<dbReference type="OrthoDB" id="6500128at2759"/>
<feature type="domain" description="ABC transmembrane type-1" evidence="14">
    <location>
        <begin position="1166"/>
        <end position="1352"/>
    </location>
</feature>
<dbReference type="PROSITE" id="PS00211">
    <property type="entry name" value="ABC_TRANSPORTER_1"/>
    <property type="match status" value="1"/>
</dbReference>
<evidence type="ECO:0000256" key="4">
    <source>
        <dbReference type="ARBA" id="ARBA00022475"/>
    </source>
</evidence>
<evidence type="ECO:0000313" key="15">
    <source>
        <dbReference type="EMBL" id="KAF2150069.1"/>
    </source>
</evidence>
<dbReference type="PANTHER" id="PTHR24223">
    <property type="entry name" value="ATP-BINDING CASSETTE SUB-FAMILY C"/>
    <property type="match status" value="1"/>
</dbReference>
<feature type="transmembrane region" description="Helical" evidence="12">
    <location>
        <begin position="474"/>
        <end position="496"/>
    </location>
</feature>
<dbReference type="SMART" id="SM00382">
    <property type="entry name" value="AAA"/>
    <property type="match status" value="2"/>
</dbReference>
<dbReference type="CDD" id="cd18580">
    <property type="entry name" value="ABC_6TM_ABCC_D2"/>
    <property type="match status" value="1"/>
</dbReference>
<feature type="transmembrane region" description="Helical" evidence="12">
    <location>
        <begin position="602"/>
        <end position="626"/>
    </location>
</feature>
<evidence type="ECO:0008006" key="17">
    <source>
        <dbReference type="Google" id="ProtNLM"/>
    </source>
</evidence>
<feature type="transmembrane region" description="Helical" evidence="12">
    <location>
        <begin position="1197"/>
        <end position="1225"/>
    </location>
</feature>
<dbReference type="InterPro" id="IPR027417">
    <property type="entry name" value="P-loop_NTPase"/>
</dbReference>
<feature type="transmembrane region" description="Helical" evidence="12">
    <location>
        <begin position="1107"/>
        <end position="1134"/>
    </location>
</feature>
<feature type="transmembrane region" description="Helical" evidence="12">
    <location>
        <begin position="279"/>
        <end position="295"/>
    </location>
</feature>
<dbReference type="Gene3D" id="3.40.50.300">
    <property type="entry name" value="P-loop containing nucleotide triphosphate hydrolases"/>
    <property type="match status" value="2"/>
</dbReference>
<dbReference type="CDD" id="cd03244">
    <property type="entry name" value="ABCC_MRP_domain2"/>
    <property type="match status" value="1"/>
</dbReference>
<dbReference type="GO" id="GO:0005524">
    <property type="term" value="F:ATP binding"/>
    <property type="evidence" value="ECO:0007669"/>
    <property type="project" value="UniProtKB-KW"/>
</dbReference>
<dbReference type="Pfam" id="PF00005">
    <property type="entry name" value="ABC_tran"/>
    <property type="match status" value="2"/>
</dbReference>
<evidence type="ECO:0000259" key="14">
    <source>
        <dbReference type="PROSITE" id="PS50929"/>
    </source>
</evidence>
<dbReference type="PANTHER" id="PTHR24223:SF399">
    <property type="entry name" value="ABC TRANSPORTER ATNG"/>
    <property type="match status" value="1"/>
</dbReference>
<feature type="domain" description="ABC transmembrane type-1" evidence="14">
    <location>
        <begin position="487"/>
        <end position="756"/>
    </location>
</feature>
<keyword evidence="16" id="KW-1185">Reference proteome</keyword>
<reference evidence="15" key="1">
    <citation type="journal article" date="2020" name="Stud. Mycol.">
        <title>101 Dothideomycetes genomes: a test case for predicting lifestyles and emergence of pathogens.</title>
        <authorList>
            <person name="Haridas S."/>
            <person name="Albert R."/>
            <person name="Binder M."/>
            <person name="Bloem J."/>
            <person name="Labutti K."/>
            <person name="Salamov A."/>
            <person name="Andreopoulos B."/>
            <person name="Baker S."/>
            <person name="Barry K."/>
            <person name="Bills G."/>
            <person name="Bluhm B."/>
            <person name="Cannon C."/>
            <person name="Castanera R."/>
            <person name="Culley D."/>
            <person name="Daum C."/>
            <person name="Ezra D."/>
            <person name="Gonzalez J."/>
            <person name="Henrissat B."/>
            <person name="Kuo A."/>
            <person name="Liang C."/>
            <person name="Lipzen A."/>
            <person name="Lutzoni F."/>
            <person name="Magnuson J."/>
            <person name="Mondo S."/>
            <person name="Nolan M."/>
            <person name="Ohm R."/>
            <person name="Pangilinan J."/>
            <person name="Park H.-J."/>
            <person name="Ramirez L."/>
            <person name="Alfaro M."/>
            <person name="Sun H."/>
            <person name="Tritt A."/>
            <person name="Yoshinaga Y."/>
            <person name="Zwiers L.-H."/>
            <person name="Turgeon B."/>
            <person name="Goodwin S."/>
            <person name="Spatafora J."/>
            <person name="Crous P."/>
            <person name="Grigoriev I."/>
        </authorList>
    </citation>
    <scope>NUCLEOTIDE SEQUENCE</scope>
    <source>
        <strain evidence="15">CBS 260.36</strain>
    </source>
</reference>
<comment type="similarity">
    <text evidence="2">Belongs to the ABC transporter superfamily. ABCC family. Conjugate transporter (TC 3.A.1.208) subfamily.</text>
</comment>
<dbReference type="InterPro" id="IPR017871">
    <property type="entry name" value="ABC_transporter-like_CS"/>
</dbReference>
<evidence type="ECO:0000256" key="11">
    <source>
        <dbReference type="SAM" id="MobiDB-lite"/>
    </source>
</evidence>
<dbReference type="InterPro" id="IPR003593">
    <property type="entry name" value="AAA+_ATPase"/>
</dbReference>
<keyword evidence="7" id="KW-0067">ATP-binding</keyword>
<keyword evidence="4" id="KW-1003">Cell membrane</keyword>
<dbReference type="InterPro" id="IPR003439">
    <property type="entry name" value="ABC_transporter-like_ATP-bd"/>
</dbReference>
<evidence type="ECO:0000256" key="10">
    <source>
        <dbReference type="ARBA" id="ARBA00023180"/>
    </source>
</evidence>
<evidence type="ECO:0000256" key="3">
    <source>
        <dbReference type="ARBA" id="ARBA00022448"/>
    </source>
</evidence>
<feature type="transmembrane region" description="Helical" evidence="12">
    <location>
        <begin position="307"/>
        <end position="326"/>
    </location>
</feature>
<feature type="domain" description="ABC transporter" evidence="13">
    <location>
        <begin position="797"/>
        <end position="1026"/>
    </location>
</feature>
<dbReference type="InterPro" id="IPR011527">
    <property type="entry name" value="ABC1_TM_dom"/>
</dbReference>
<evidence type="ECO:0000256" key="7">
    <source>
        <dbReference type="ARBA" id="ARBA00022840"/>
    </source>
</evidence>
<dbReference type="FunFam" id="3.40.50.300:FF:002145">
    <property type="entry name" value="ABC transporter (MsbA subfamily)"/>
    <property type="match status" value="1"/>
</dbReference>
<dbReference type="InterPro" id="IPR036640">
    <property type="entry name" value="ABC1_TM_sf"/>
</dbReference>
<dbReference type="GO" id="GO:0140359">
    <property type="term" value="F:ABC-type transporter activity"/>
    <property type="evidence" value="ECO:0007669"/>
    <property type="project" value="InterPro"/>
</dbReference>
<feature type="transmembrane region" description="Helical" evidence="12">
    <location>
        <begin position="516"/>
        <end position="536"/>
    </location>
</feature>
<evidence type="ECO:0000259" key="13">
    <source>
        <dbReference type="PROSITE" id="PS50893"/>
    </source>
</evidence>
<dbReference type="Gene3D" id="1.20.1560.10">
    <property type="entry name" value="ABC transporter type 1, transmembrane domain"/>
    <property type="match status" value="2"/>
</dbReference>
<feature type="transmembrane region" description="Helical" evidence="12">
    <location>
        <begin position="1294"/>
        <end position="1319"/>
    </location>
</feature>
<dbReference type="InterPro" id="IPR044726">
    <property type="entry name" value="ABCC_6TM_D2"/>
</dbReference>
<gene>
    <name evidence="15" type="ORF">K461DRAFT_296458</name>
</gene>
<sequence>MTSVPTTPSTPDPIVRIAAEADVTMLTAIPFPKQFLVSSCSLKIASSVWAEKLSPSRLEGSACYFGRIDTIYAEDEDEEALEILLNLIHFRTDHVPQDIKPALLYELAVLARKYDCTKAVVLSIEGCMLRAVRKHRDFRSRGLLLAAAAGFGHQRVFRYLTSALAFKYAEPFSSLFVKEDPLLPSRALLQLEQQRIEARKFLQKQVDHLNETKIFCNCDCSSSAHSVLLDFSRMIHDEPVKASWARFRSLVEDDSFLKIRFCSRCHGWLNVGVKKADQFSALCFVGFSLSVLVASTKVTGQLRTGQVAAASVSFVTSLICLGLSYLEHFRSIRPSVLLQLYLMVAVIVEAVHLRTVWIRNSNVLLRAVCFGQLASCAAFLASESVEKESILLSRIKRSPQDVNDLFSQRMFLWLNNLFMTGYRKILAPRDLYSIDEELASPESQRQFRLTWLVQTTRNPNSSLYLILGLALKRYFLFPVVPRMLLLAVSFAQPYFIQRLVAFIDDPKAARPNEGSLLVAAALLIYTFTTTFQTWYWQSANRFQTKVRGTLIAAIHEKALKSRPDSEFSPLMLMNVDVDKAALGMHSQHEFWATMVSMAVSLYLLKVQMGLSFLAPTLIVVVLLAVITQNGAHIAPQQKVWLSNTQKRVSFVTGVISSMKNIKLMGLARTIQAMGTQLREEEIKSQVSIRRSQILNITLSHFNFQFCAVGLYGAYAIHVRLGGTPLNNSNLFSSMAILKLFSTPLLDAVQNFPMFLQALAALSRIQRYLLMPEHHDQRREADLAGPFITSTLADHAELKLVTVEKVRAGYSGDLEVLQGFNTELTRGKFHMVIGVVGCGKSTLLKTIIGETKIQSGSVNLATFDTSFCDQQPWLWNGTVKQNIVGESEMNQAWFDHVTWACGLDQDFLQFSKGADTKAGDDGTSLSGGQKNRISLARAVYSRKRLFIADDILSGLDTRTEALVFGRVFGPNGLLRKMGATVILATHSVGWLKYADQVIIMDAGQSAYQGPPATIPDRFAGLISHSSSTKDEEYDPSKSPASTITEDAEAEATTAPRDKSIYLDYIKSFGYRSCGFWLLTGTIPFIARNMESVILKWWAARNTSDPHDLGLYPGVLLATTLIELTGFICFCAYYFLVMGPKSSLFLHAMQWKSLVEVAFASWSDVENGNVANRFSQDMSLVDTQLSMSFVNLCATAIQLIAYVVVMLVAAPFIAAAFPVVGGLMYLIQKVYLKTSKQLRVMDLEARAPLCAHFLETAAGVTTITAFGWTETNRTKNLALLEASQTPFYLLLSIQQWLNLVLGLVVAGFVTVLVAVTVMIAGRLDAGLLGLVMLNMMDLGEYLAFTVQMWTLFDTSLGAVARIKDFCKKMPQEEQGCITPNKDWLAQGRMEIKNLTASYSPTADPILRDVNLSLRPGQRVAFCGRTGSGKSSLASALFGLLHIESGSILADGVDITQASQDDLRARMISLPQDPYFCPGTVRRNLILRQFERETVTDAEMLTALEKVGLRTRFDALAASSPDWMTALDVELHPNDMLTRGQQQLFAMARTLLCRGQILVIDEATSGLDAESDRLVQRLLRSDFEGRTIIAIAHRLNTIMDFDLVVVMDAGRVVEVGKPIELRVKEGGRFAALVRSGGV</sequence>
<evidence type="ECO:0000256" key="9">
    <source>
        <dbReference type="ARBA" id="ARBA00023136"/>
    </source>
</evidence>
<dbReference type="SUPFAM" id="SSF90123">
    <property type="entry name" value="ABC transporter transmembrane region"/>
    <property type="match status" value="2"/>
</dbReference>
<dbReference type="PROSITE" id="PS50893">
    <property type="entry name" value="ABC_TRANSPORTER_2"/>
    <property type="match status" value="2"/>
</dbReference>
<keyword evidence="3" id="KW-0813">Transport</keyword>
<protein>
    <recommendedName>
        <fullName evidence="17">P-loop containing nucleoside triphosphate hydrolase protein</fullName>
    </recommendedName>
</protein>
<dbReference type="SUPFAM" id="SSF52540">
    <property type="entry name" value="P-loop containing nucleoside triphosphate hydrolases"/>
    <property type="match status" value="2"/>
</dbReference>
<evidence type="ECO:0000256" key="6">
    <source>
        <dbReference type="ARBA" id="ARBA00022741"/>
    </source>
</evidence>
<keyword evidence="6" id="KW-0547">Nucleotide-binding</keyword>
<feature type="region of interest" description="Disordered" evidence="11">
    <location>
        <begin position="1024"/>
        <end position="1050"/>
    </location>
</feature>
<evidence type="ECO:0000313" key="16">
    <source>
        <dbReference type="Proteomes" id="UP000799439"/>
    </source>
</evidence>
<dbReference type="EMBL" id="ML996090">
    <property type="protein sequence ID" value="KAF2150069.1"/>
    <property type="molecule type" value="Genomic_DNA"/>
</dbReference>
<dbReference type="PROSITE" id="PS50929">
    <property type="entry name" value="ABC_TM1F"/>
    <property type="match status" value="2"/>
</dbReference>
<dbReference type="GO" id="GO:0016887">
    <property type="term" value="F:ATP hydrolysis activity"/>
    <property type="evidence" value="ECO:0007669"/>
    <property type="project" value="InterPro"/>
</dbReference>
<feature type="domain" description="ABC transporter" evidence="13">
    <location>
        <begin position="1387"/>
        <end position="1631"/>
    </location>
</feature>
<dbReference type="Pfam" id="PF00664">
    <property type="entry name" value="ABC_membrane"/>
    <property type="match status" value="2"/>
</dbReference>
<keyword evidence="8 12" id="KW-1133">Transmembrane helix</keyword>
<evidence type="ECO:0000256" key="8">
    <source>
        <dbReference type="ARBA" id="ARBA00022989"/>
    </source>
</evidence>
<evidence type="ECO:0000256" key="2">
    <source>
        <dbReference type="ARBA" id="ARBA00009726"/>
    </source>
</evidence>
<evidence type="ECO:0000256" key="12">
    <source>
        <dbReference type="SAM" id="Phobius"/>
    </source>
</evidence>
<organism evidence="15 16">
    <name type="scientific">Myriangium duriaei CBS 260.36</name>
    <dbReference type="NCBI Taxonomy" id="1168546"/>
    <lineage>
        <taxon>Eukaryota</taxon>
        <taxon>Fungi</taxon>
        <taxon>Dikarya</taxon>
        <taxon>Ascomycota</taxon>
        <taxon>Pezizomycotina</taxon>
        <taxon>Dothideomycetes</taxon>
        <taxon>Dothideomycetidae</taxon>
        <taxon>Myriangiales</taxon>
        <taxon>Myriangiaceae</taxon>
        <taxon>Myriangium</taxon>
    </lineage>
</organism>